<dbReference type="AlphaFoldDB" id="A0A0R2G3G3"/>
<proteinExistence type="predicted"/>
<dbReference type="EMBL" id="JQAZ01000004">
    <property type="protein sequence ID" value="KRN31469.1"/>
    <property type="molecule type" value="Genomic_DNA"/>
</dbReference>
<protein>
    <submittedName>
        <fullName evidence="2">Uncharacterized protein</fullName>
    </submittedName>
</protein>
<dbReference type="RefSeq" id="WP_057769806.1">
    <property type="nucleotide sequence ID" value="NZ_JQAT01000001.1"/>
</dbReference>
<keyword evidence="3" id="KW-1185">Reference proteome</keyword>
<reference evidence="3 4" key="1">
    <citation type="journal article" date="2015" name="Genome Announc.">
        <title>Expanding the biotechnology potential of lactobacilli through comparative genomics of 213 strains and associated genera.</title>
        <authorList>
            <person name="Sun Z."/>
            <person name="Harris H.M."/>
            <person name="McCann A."/>
            <person name="Guo C."/>
            <person name="Argimon S."/>
            <person name="Zhang W."/>
            <person name="Yang X."/>
            <person name="Jeffery I.B."/>
            <person name="Cooney J.C."/>
            <person name="Kagawa T.F."/>
            <person name="Liu W."/>
            <person name="Song Y."/>
            <person name="Salvetti E."/>
            <person name="Wrobel A."/>
            <person name="Rasinkangas P."/>
            <person name="Parkhill J."/>
            <person name="Rea M.C."/>
            <person name="O'Sullivan O."/>
            <person name="Ritari J."/>
            <person name="Douillard F.P."/>
            <person name="Paul Ross R."/>
            <person name="Yang R."/>
            <person name="Briner A.E."/>
            <person name="Felis G.E."/>
            <person name="de Vos W.M."/>
            <person name="Barrangou R."/>
            <person name="Klaenhammer T.R."/>
            <person name="Caufield P.W."/>
            <person name="Cui Y."/>
            <person name="Zhang H."/>
            <person name="O'Toole P.W."/>
        </authorList>
    </citation>
    <scope>NUCLEOTIDE SEQUENCE [LARGE SCALE GENOMIC DNA]</scope>
    <source>
        <strain evidence="1 4">ATCC BAA-66</strain>
        <strain evidence="2 3">DSM 13344</strain>
    </source>
</reference>
<dbReference type="OrthoDB" id="2188945at2"/>
<dbReference type="Proteomes" id="UP000051645">
    <property type="component" value="Unassembled WGS sequence"/>
</dbReference>
<gene>
    <name evidence="1" type="ORF">IV38_GL000052</name>
    <name evidence="2" type="ORF">IV40_GL001466</name>
</gene>
<comment type="caution">
    <text evidence="2">The sequence shown here is derived from an EMBL/GenBank/DDBJ whole genome shotgun (WGS) entry which is preliminary data.</text>
</comment>
<evidence type="ECO:0000313" key="1">
    <source>
        <dbReference type="EMBL" id="KRN29173.1"/>
    </source>
</evidence>
<evidence type="ECO:0000313" key="4">
    <source>
        <dbReference type="Proteomes" id="UP000051751"/>
    </source>
</evidence>
<sequence length="95" mass="10989">MVQYYDVCFNTSDGKSLIKRNVVSERTDGTAWQDACEKVDPEFVQISMNDKTLVSLRRIAIIRIDMKKIDAPDEKRLKREDQFQDAVYTLSNIGL</sequence>
<accession>A0A0R2G3G3</accession>
<dbReference type="PATRIC" id="fig|81857.3.peg.49"/>
<evidence type="ECO:0000313" key="2">
    <source>
        <dbReference type="EMBL" id="KRN31469.1"/>
    </source>
</evidence>
<dbReference type="STRING" id="81857.IV38_GL000052"/>
<dbReference type="EMBL" id="JQAT01000001">
    <property type="protein sequence ID" value="KRN29173.1"/>
    <property type="molecule type" value="Genomic_DNA"/>
</dbReference>
<name>A0A0R2G3G3_9LACO</name>
<evidence type="ECO:0000313" key="3">
    <source>
        <dbReference type="Proteomes" id="UP000051645"/>
    </source>
</evidence>
<organism evidence="2 3">
    <name type="scientific">Lactobacillus selangorensis</name>
    <dbReference type="NCBI Taxonomy" id="81857"/>
    <lineage>
        <taxon>Bacteria</taxon>
        <taxon>Bacillati</taxon>
        <taxon>Bacillota</taxon>
        <taxon>Bacilli</taxon>
        <taxon>Lactobacillales</taxon>
        <taxon>Lactobacillaceae</taxon>
        <taxon>Lactobacillus</taxon>
    </lineage>
</organism>
<dbReference type="Proteomes" id="UP000051751">
    <property type="component" value="Unassembled WGS sequence"/>
</dbReference>